<feature type="binding site" evidence="12">
    <location>
        <position position="126"/>
    </location>
    <ligand>
        <name>FMN</name>
        <dbReference type="ChEBI" id="CHEBI:58210"/>
    </ligand>
</feature>
<evidence type="ECO:0000256" key="11">
    <source>
        <dbReference type="ARBA" id="ARBA00048996"/>
    </source>
</evidence>
<comment type="similarity">
    <text evidence="4 12">Belongs to the dihydroorotate dehydrogenase family. Type 1 subfamily.</text>
</comment>
<feature type="binding site" evidence="12">
    <location>
        <position position="216"/>
    </location>
    <ligand>
        <name>FMN</name>
        <dbReference type="ChEBI" id="CHEBI:58210"/>
    </ligand>
</feature>
<dbReference type="PANTHER" id="PTHR48109">
    <property type="entry name" value="DIHYDROOROTATE DEHYDROGENASE (QUINONE), MITOCHONDRIAL-RELATED"/>
    <property type="match status" value="1"/>
</dbReference>
<comment type="caution">
    <text evidence="14">The sequence shown here is derived from an EMBL/GenBank/DDBJ whole genome shotgun (WGS) entry which is preliminary data.</text>
</comment>
<feature type="binding site" evidence="12">
    <location>
        <begin position="264"/>
        <end position="265"/>
    </location>
    <ligand>
        <name>FMN</name>
        <dbReference type="ChEBI" id="CHEBI:58210"/>
    </ligand>
</feature>
<keyword evidence="6 12" id="KW-0285">Flavoprotein</keyword>
<dbReference type="OrthoDB" id="9794954at2"/>
<feature type="binding site" evidence="12">
    <location>
        <begin position="69"/>
        <end position="73"/>
    </location>
    <ligand>
        <name>substrate</name>
    </ligand>
</feature>
<protein>
    <recommendedName>
        <fullName evidence="12">Dihydroorotate dehydrogenase</fullName>
        <shortName evidence="12">DHOD</shortName>
        <shortName evidence="12">DHODase</shortName>
        <shortName evidence="12">DHOdehase</shortName>
        <ecNumber evidence="12">1.3.-.-</ecNumber>
    </recommendedName>
</protein>
<dbReference type="InterPro" id="IPR050074">
    <property type="entry name" value="DHO_dehydrogenase"/>
</dbReference>
<dbReference type="RefSeq" id="WP_005541622.1">
    <property type="nucleotide sequence ID" value="NZ_JH378836.1"/>
</dbReference>
<dbReference type="InterPro" id="IPR024920">
    <property type="entry name" value="Dihydroorotate_DH_1"/>
</dbReference>
<organism evidence="14 15">
    <name type="scientific">Johnsonella ignava ATCC 51276</name>
    <dbReference type="NCBI Taxonomy" id="679200"/>
    <lineage>
        <taxon>Bacteria</taxon>
        <taxon>Bacillati</taxon>
        <taxon>Bacillota</taxon>
        <taxon>Clostridia</taxon>
        <taxon>Lachnospirales</taxon>
        <taxon>Lachnospiraceae</taxon>
        <taxon>Johnsonella</taxon>
    </lineage>
</organism>
<keyword evidence="10" id="KW-0520">NAD</keyword>
<evidence type="ECO:0000313" key="14">
    <source>
        <dbReference type="EMBL" id="EHI54980.1"/>
    </source>
</evidence>
<feature type="binding site" evidence="12">
    <location>
        <begin position="45"/>
        <end position="46"/>
    </location>
    <ligand>
        <name>FMN</name>
        <dbReference type="ChEBI" id="CHEBI:58210"/>
    </ligand>
</feature>
<feature type="binding site" evidence="12">
    <location>
        <position position="164"/>
    </location>
    <ligand>
        <name>FMN</name>
        <dbReference type="ChEBI" id="CHEBI:58210"/>
    </ligand>
</feature>
<keyword evidence="15" id="KW-1185">Reference proteome</keyword>
<keyword evidence="7 12" id="KW-0288">FMN</keyword>
<feature type="active site" description="Nucleophile" evidence="12">
    <location>
        <position position="129"/>
    </location>
</feature>
<keyword evidence="5 12" id="KW-0963">Cytoplasm</keyword>
<evidence type="ECO:0000256" key="9">
    <source>
        <dbReference type="ARBA" id="ARBA00023002"/>
    </source>
</evidence>
<feature type="binding site" evidence="12">
    <location>
        <position position="45"/>
    </location>
    <ligand>
        <name>substrate</name>
    </ligand>
</feature>
<feature type="binding site" evidence="12">
    <location>
        <begin position="242"/>
        <end position="243"/>
    </location>
    <ligand>
        <name>FMN</name>
        <dbReference type="ChEBI" id="CHEBI:58210"/>
    </ligand>
</feature>
<comment type="subcellular location">
    <subcellularLocation>
        <location evidence="2 12">Cytoplasm</location>
    </subcellularLocation>
</comment>
<evidence type="ECO:0000256" key="1">
    <source>
        <dbReference type="ARBA" id="ARBA00003616"/>
    </source>
</evidence>
<feature type="binding site" evidence="12">
    <location>
        <begin position="191"/>
        <end position="192"/>
    </location>
    <ligand>
        <name>substrate</name>
    </ligand>
</feature>
<feature type="binding site" evidence="12">
    <location>
        <position position="126"/>
    </location>
    <ligand>
        <name>substrate</name>
    </ligand>
</feature>
<dbReference type="eggNOG" id="COG0167">
    <property type="taxonomic scope" value="Bacteria"/>
</dbReference>
<dbReference type="HOGENOM" id="CLU_042042_0_0_9"/>
<evidence type="ECO:0000256" key="7">
    <source>
        <dbReference type="ARBA" id="ARBA00022643"/>
    </source>
</evidence>
<evidence type="ECO:0000256" key="2">
    <source>
        <dbReference type="ARBA" id="ARBA00004496"/>
    </source>
</evidence>
<dbReference type="HAMAP" id="MF_00224">
    <property type="entry name" value="DHO_dh_type1"/>
    <property type="match status" value="1"/>
</dbReference>
<comment type="cofactor">
    <cofactor evidence="12">
        <name>FMN</name>
        <dbReference type="ChEBI" id="CHEBI:58210"/>
    </cofactor>
    <text evidence="12">Binds 1 FMN per subunit.</text>
</comment>
<dbReference type="EMBL" id="ACZL01000031">
    <property type="protein sequence ID" value="EHI54980.1"/>
    <property type="molecule type" value="Genomic_DNA"/>
</dbReference>
<dbReference type="GO" id="GO:0004589">
    <property type="term" value="F:dihydroorotate dehydrogenase (NAD+) activity"/>
    <property type="evidence" value="ECO:0007669"/>
    <property type="project" value="UniProtKB-EC"/>
</dbReference>
<dbReference type="AlphaFoldDB" id="G5GJT7"/>
<dbReference type="PANTHER" id="PTHR48109:SF1">
    <property type="entry name" value="DIHYDROOROTATE DEHYDROGENASE (FUMARATE)"/>
    <property type="match status" value="1"/>
</dbReference>
<gene>
    <name evidence="12" type="primary">pyrD</name>
    <name evidence="14" type="ORF">HMPREF9333_01827</name>
</gene>
<dbReference type="SUPFAM" id="SSF51395">
    <property type="entry name" value="FMN-linked oxidoreductases"/>
    <property type="match status" value="1"/>
</dbReference>
<dbReference type="GO" id="GO:0006207">
    <property type="term" value="P:'de novo' pyrimidine nucleobase biosynthetic process"/>
    <property type="evidence" value="ECO:0007669"/>
    <property type="project" value="InterPro"/>
</dbReference>
<evidence type="ECO:0000256" key="4">
    <source>
        <dbReference type="ARBA" id="ARBA00008008"/>
    </source>
</evidence>
<feature type="binding site" evidence="12">
    <location>
        <position position="190"/>
    </location>
    <ligand>
        <name>FMN</name>
        <dbReference type="ChEBI" id="CHEBI:58210"/>
    </ligand>
</feature>
<dbReference type="EC" id="1.3.-.-" evidence="12"/>
<feature type="binding site" evidence="12">
    <location>
        <position position="99"/>
    </location>
    <ligand>
        <name>FMN</name>
        <dbReference type="ChEBI" id="CHEBI:58210"/>
    </ligand>
</feature>
<comment type="function">
    <text evidence="1">Catalyzes the conversion of dihydroorotate to orotate with NAD(+) as electron acceptor.</text>
</comment>
<dbReference type="InterPro" id="IPR001295">
    <property type="entry name" value="Dihydroorotate_DH_CS"/>
</dbReference>
<dbReference type="PIRSF" id="PIRSF000164">
    <property type="entry name" value="DHO_oxidase"/>
    <property type="match status" value="1"/>
</dbReference>
<reference evidence="14 15" key="1">
    <citation type="submission" date="2011-08" db="EMBL/GenBank/DDBJ databases">
        <title>The Genome Sequence of Johnsonella ignava ATCC 51276.</title>
        <authorList>
            <consortium name="The Broad Institute Genome Sequencing Platform"/>
            <person name="Earl A."/>
            <person name="Ward D."/>
            <person name="Feldgarden M."/>
            <person name="Gevers D."/>
            <person name="Izard J."/>
            <person name="Blanton J.M."/>
            <person name="Baranova O.V."/>
            <person name="Dewhirst F.E."/>
            <person name="Young S.K."/>
            <person name="Zeng Q."/>
            <person name="Gargeya S."/>
            <person name="Fitzgerald M."/>
            <person name="Haas B."/>
            <person name="Abouelleil A."/>
            <person name="Alvarado L."/>
            <person name="Arachchi H.M."/>
            <person name="Berlin A."/>
            <person name="Brown A."/>
            <person name="Chapman S.B."/>
            <person name="Chen Z."/>
            <person name="Dunbar C."/>
            <person name="Freedman E."/>
            <person name="Gearin G."/>
            <person name="Gellesch M."/>
            <person name="Goldberg J."/>
            <person name="Griggs A."/>
            <person name="Gujja S."/>
            <person name="Heiman D."/>
            <person name="Howarth C."/>
            <person name="Larson L."/>
            <person name="Lui A."/>
            <person name="MacDonald P.J.P."/>
            <person name="Montmayeur A."/>
            <person name="Murphy C."/>
            <person name="Neiman D."/>
            <person name="Pearson M."/>
            <person name="Priest M."/>
            <person name="Roberts A."/>
            <person name="Saif S."/>
            <person name="Shea T."/>
            <person name="Shenoy N."/>
            <person name="Sisk P."/>
            <person name="Stolte C."/>
            <person name="Sykes S."/>
            <person name="Wortman J."/>
            <person name="Nusbaum C."/>
            <person name="Birren B."/>
        </authorList>
    </citation>
    <scope>NUCLEOTIDE SEQUENCE [LARGE SCALE GENOMIC DNA]</scope>
    <source>
        <strain evidence="14 15">ATCC 51276</strain>
    </source>
</reference>
<dbReference type="Gene3D" id="3.20.20.70">
    <property type="entry name" value="Aldolase class I"/>
    <property type="match status" value="1"/>
</dbReference>
<evidence type="ECO:0000256" key="6">
    <source>
        <dbReference type="ARBA" id="ARBA00022630"/>
    </source>
</evidence>
<evidence type="ECO:0000259" key="13">
    <source>
        <dbReference type="Pfam" id="PF01180"/>
    </source>
</evidence>
<dbReference type="NCBIfam" id="NF005574">
    <property type="entry name" value="PRK07259.1"/>
    <property type="match status" value="1"/>
</dbReference>
<dbReference type="InterPro" id="IPR013785">
    <property type="entry name" value="Aldolase_TIM"/>
</dbReference>
<keyword evidence="9 12" id="KW-0560">Oxidoreductase</keyword>
<dbReference type="STRING" id="679200.HMPREF9333_01827"/>
<comment type="catalytic activity">
    <reaction evidence="12">
        <text>(S)-dihydroorotate + A = orotate + AH2</text>
        <dbReference type="Rhea" id="RHEA:18073"/>
        <dbReference type="ChEBI" id="CHEBI:13193"/>
        <dbReference type="ChEBI" id="CHEBI:17499"/>
        <dbReference type="ChEBI" id="CHEBI:30839"/>
        <dbReference type="ChEBI" id="CHEBI:30864"/>
    </reaction>
</comment>
<feature type="domain" description="Dihydroorotate dehydrogenase catalytic" evidence="13">
    <location>
        <begin position="4"/>
        <end position="285"/>
    </location>
</feature>
<keyword evidence="8 12" id="KW-0665">Pyrimidine biosynthesis</keyword>
<name>G5GJT7_9FIRM</name>
<evidence type="ECO:0000256" key="5">
    <source>
        <dbReference type="ARBA" id="ARBA00022490"/>
    </source>
</evidence>
<dbReference type="PROSITE" id="PS00912">
    <property type="entry name" value="DHODEHASE_2"/>
    <property type="match status" value="1"/>
</dbReference>
<dbReference type="Pfam" id="PF01180">
    <property type="entry name" value="DHO_dh"/>
    <property type="match status" value="1"/>
</dbReference>
<dbReference type="NCBIfam" id="TIGR01037">
    <property type="entry name" value="pyrD_sub1_fam"/>
    <property type="match status" value="1"/>
</dbReference>
<dbReference type="InterPro" id="IPR005720">
    <property type="entry name" value="Dihydroorotate_DH_cat"/>
</dbReference>
<comment type="catalytic activity">
    <reaction evidence="11">
        <text>(S)-dihydroorotate + NAD(+) = orotate + NADH + H(+)</text>
        <dbReference type="Rhea" id="RHEA:13513"/>
        <dbReference type="ChEBI" id="CHEBI:15378"/>
        <dbReference type="ChEBI" id="CHEBI:30839"/>
        <dbReference type="ChEBI" id="CHEBI:30864"/>
        <dbReference type="ChEBI" id="CHEBI:57540"/>
        <dbReference type="ChEBI" id="CHEBI:57945"/>
        <dbReference type="EC" id="1.3.1.14"/>
    </reaction>
</comment>
<dbReference type="InterPro" id="IPR012135">
    <property type="entry name" value="Dihydroorotate_DH_1_2"/>
</dbReference>
<dbReference type="FunFam" id="3.20.20.70:FF:000027">
    <property type="entry name" value="Dihydropyrimidine dehydrogenase [NADP(+)]"/>
    <property type="match status" value="1"/>
</dbReference>
<dbReference type="PATRIC" id="fig|679200.3.peg.1933"/>
<evidence type="ECO:0000256" key="8">
    <source>
        <dbReference type="ARBA" id="ARBA00022975"/>
    </source>
</evidence>
<feature type="binding site" evidence="12">
    <location>
        <position position="21"/>
    </location>
    <ligand>
        <name>FMN</name>
        <dbReference type="ChEBI" id="CHEBI:58210"/>
    </ligand>
</feature>
<proteinExistence type="inferred from homology"/>
<sequence>MSRLKVNIAGVVMKNPVTVASGTFGSGAEYCELTDISKLGAVTTKGVANIPWAGNPVPRIAETYGGMLNAIGLQNPGIDVFIKRDVPFLKQYDTKIIVNVCGKTESDYIEVVEKLYDVPVDLLEINISCPNVKEGGIAFGQKAESVEHITSQIKKYAKQPIIMKLSPNVTDITVMAKAAQAGGADAVSLINTLTGMKIDIYKRCFALANKTGGLSGPCIKPVALRMVYQTAMAVNIPVIGMGGISNAEDAIEFLLAGASMVSVGTANFYNPGAGVNIVEGINEYLIDNGFNDVNQIIGLSGKW</sequence>
<dbReference type="Proteomes" id="UP000003011">
    <property type="component" value="Unassembled WGS sequence"/>
</dbReference>
<dbReference type="InterPro" id="IPR049622">
    <property type="entry name" value="Dihydroorotate_DH_I"/>
</dbReference>
<dbReference type="GO" id="GO:0044205">
    <property type="term" value="P:'de novo' UMP biosynthetic process"/>
    <property type="evidence" value="ECO:0007669"/>
    <property type="project" value="UniProtKB-UniRule"/>
</dbReference>
<comment type="pathway">
    <text evidence="3">Pyrimidine metabolism; UMP biosynthesis via de novo pathway; orotate from (S)-dihydroorotate (NAD(+) route): step 1/1.</text>
</comment>
<evidence type="ECO:0000256" key="10">
    <source>
        <dbReference type="ARBA" id="ARBA00023027"/>
    </source>
</evidence>
<dbReference type="UniPathway" id="UPA00070"/>
<dbReference type="CDD" id="cd04740">
    <property type="entry name" value="DHOD_1B_like"/>
    <property type="match status" value="1"/>
</dbReference>
<evidence type="ECO:0000256" key="12">
    <source>
        <dbReference type="HAMAP-Rule" id="MF_00224"/>
    </source>
</evidence>
<dbReference type="GO" id="GO:0005737">
    <property type="term" value="C:cytoplasm"/>
    <property type="evidence" value="ECO:0007669"/>
    <property type="project" value="UniProtKB-SubCell"/>
</dbReference>
<dbReference type="InterPro" id="IPR033888">
    <property type="entry name" value="DHOD_1B"/>
</dbReference>
<evidence type="ECO:0000313" key="15">
    <source>
        <dbReference type="Proteomes" id="UP000003011"/>
    </source>
</evidence>
<accession>G5GJT7</accession>
<evidence type="ECO:0000256" key="3">
    <source>
        <dbReference type="ARBA" id="ARBA00004715"/>
    </source>
</evidence>